<keyword evidence="1" id="KW-0519">Myristate</keyword>
<dbReference type="PANTHER" id="PTHR36813">
    <property type="entry name" value="TRANSMEMBRANE PROTEIN"/>
    <property type="match status" value="1"/>
</dbReference>
<dbReference type="Proteomes" id="UP000507222">
    <property type="component" value="Unassembled WGS sequence"/>
</dbReference>
<dbReference type="PANTHER" id="PTHR36813:SF1">
    <property type="entry name" value="TRANSMEMBRANE PROTEIN"/>
    <property type="match status" value="1"/>
</dbReference>
<dbReference type="AlphaFoldDB" id="A0A6J5TUW4"/>
<evidence type="ECO:0000313" key="5">
    <source>
        <dbReference type="EMBL" id="CAB4266198.1"/>
    </source>
</evidence>
<feature type="coiled-coil region" evidence="4">
    <location>
        <begin position="14"/>
        <end position="44"/>
    </location>
</feature>
<evidence type="ECO:0000256" key="3">
    <source>
        <dbReference type="ARBA" id="ARBA00023288"/>
    </source>
</evidence>
<protein>
    <recommendedName>
        <fullName evidence="7">Small VCP/p97-interacting protein</fullName>
    </recommendedName>
</protein>
<dbReference type="EMBL" id="CAEKDK010000001">
    <property type="protein sequence ID" value="CAB4266198.1"/>
    <property type="molecule type" value="Genomic_DNA"/>
</dbReference>
<organism evidence="5 6">
    <name type="scientific">Prunus armeniaca</name>
    <name type="common">Apricot</name>
    <name type="synonym">Armeniaca vulgaris</name>
    <dbReference type="NCBI Taxonomy" id="36596"/>
    <lineage>
        <taxon>Eukaryota</taxon>
        <taxon>Viridiplantae</taxon>
        <taxon>Streptophyta</taxon>
        <taxon>Embryophyta</taxon>
        <taxon>Tracheophyta</taxon>
        <taxon>Spermatophyta</taxon>
        <taxon>Magnoliopsida</taxon>
        <taxon>eudicotyledons</taxon>
        <taxon>Gunneridae</taxon>
        <taxon>Pentapetalae</taxon>
        <taxon>rosids</taxon>
        <taxon>fabids</taxon>
        <taxon>Rosales</taxon>
        <taxon>Rosaceae</taxon>
        <taxon>Amygdaloideae</taxon>
        <taxon>Amygdaleae</taxon>
        <taxon>Prunus</taxon>
    </lineage>
</organism>
<evidence type="ECO:0000256" key="4">
    <source>
        <dbReference type="SAM" id="Coils"/>
    </source>
</evidence>
<proteinExistence type="predicted"/>
<dbReference type="Pfam" id="PF15811">
    <property type="entry name" value="SVIP"/>
    <property type="match status" value="1"/>
</dbReference>
<keyword evidence="4" id="KW-0175">Coiled coil</keyword>
<keyword evidence="3" id="KW-0449">Lipoprotein</keyword>
<evidence type="ECO:0000256" key="2">
    <source>
        <dbReference type="ARBA" id="ARBA00023139"/>
    </source>
</evidence>
<sequence length="128" mass="13904">MGLLCCFDGGNNAQRKEEDRIASAEALAKAAEAAQRRQEEFEKSAAGRAARAQQQAAAKQAASANKGEPVLKFICLTICSCCGCSGRWVEAELSSLQQLPICLYRYNHVWTANSSSAQNKYSRSPKQT</sequence>
<gene>
    <name evidence="5" type="ORF">CURHAP_LOCUS8448</name>
</gene>
<evidence type="ECO:0000256" key="1">
    <source>
        <dbReference type="ARBA" id="ARBA00022707"/>
    </source>
</evidence>
<accession>A0A6J5TUW4</accession>
<evidence type="ECO:0000313" key="6">
    <source>
        <dbReference type="Proteomes" id="UP000507222"/>
    </source>
</evidence>
<keyword evidence="2" id="KW-0564">Palmitate</keyword>
<reference evidence="5 6" key="1">
    <citation type="submission" date="2020-05" db="EMBL/GenBank/DDBJ databases">
        <authorList>
            <person name="Campoy J."/>
            <person name="Schneeberger K."/>
            <person name="Spophaly S."/>
        </authorList>
    </citation>
    <scope>NUCLEOTIDE SEQUENCE [LARGE SCALE GENOMIC DNA]</scope>
    <source>
        <strain evidence="5">PruArmRojPasFocal</strain>
    </source>
</reference>
<dbReference type="InterPro" id="IPR031632">
    <property type="entry name" value="SVIP"/>
</dbReference>
<evidence type="ECO:0008006" key="7">
    <source>
        <dbReference type="Google" id="ProtNLM"/>
    </source>
</evidence>
<name>A0A6J5TUW4_PRUAR</name>